<evidence type="ECO:0000313" key="7">
    <source>
        <dbReference type="EMBL" id="ADI01226.1"/>
    </source>
</evidence>
<comment type="similarity">
    <text evidence="1 4">Belongs to the ketopantoate reductase family.</text>
</comment>
<protein>
    <recommendedName>
        <fullName evidence="4">2-dehydropantoate 2-reductase</fullName>
        <ecNumber evidence="4">1.1.1.169</ecNumber>
    </recommendedName>
    <alternativeName>
        <fullName evidence="4">Ketopantoate reductase</fullName>
    </alternativeName>
</protein>
<dbReference type="InterPro" id="IPR036291">
    <property type="entry name" value="NAD(P)-bd_dom_sf"/>
</dbReference>
<evidence type="ECO:0000256" key="2">
    <source>
        <dbReference type="ARBA" id="ARBA00022857"/>
    </source>
</evidence>
<dbReference type="InterPro" id="IPR003710">
    <property type="entry name" value="ApbA"/>
</dbReference>
<dbReference type="PANTHER" id="PTHR21708">
    <property type="entry name" value="PROBABLE 2-DEHYDROPANTOATE 2-REDUCTASE"/>
    <property type="match status" value="1"/>
</dbReference>
<dbReference type="RefSeq" id="WP_013174628.1">
    <property type="nucleotide sequence ID" value="NC_014220.1"/>
</dbReference>
<sequence>MRILVFGLGALGTVYACLLKNAGHFVVGIDREPVVSRVKTQGLGITGIWGEHTAFLDEVASTVDEVQARSFDLIVLTVKSFDTAEAASKLVGLAGAGTYVVLAQNGYGNYEAASAFLPPEQLIVARVIFGSETLEPGKAKVTVIADDVVIGSPQNLISEEVLAEIAEQFSTCGIPTRASNEVMKYVWGKIIYNSALNSLGAILEVPYGKLAENKYTAGLMDAMIDEIFAVLEASGETTLWADAGAYRQAFYGQMVPSTAQHHASMLQDIQRGRKTEIDALNGAVVELGMKLGIDTPVNRVIVSLVKAKEELSRQRVE</sequence>
<dbReference type="InterPro" id="IPR051402">
    <property type="entry name" value="KPR-Related"/>
</dbReference>
<dbReference type="AlphaFoldDB" id="D7CKJ1"/>
<dbReference type="EC" id="1.1.1.169" evidence="4"/>
<dbReference type="InterPro" id="IPR013752">
    <property type="entry name" value="KPA_reductase"/>
</dbReference>
<dbReference type="InterPro" id="IPR013332">
    <property type="entry name" value="KPR_N"/>
</dbReference>
<dbReference type="Pfam" id="PF02558">
    <property type="entry name" value="ApbA"/>
    <property type="match status" value="1"/>
</dbReference>
<accession>D7CKJ1</accession>
<keyword evidence="2 4" id="KW-0521">NADP</keyword>
<evidence type="ECO:0000259" key="5">
    <source>
        <dbReference type="Pfam" id="PF02558"/>
    </source>
</evidence>
<dbReference type="OrthoDB" id="9793586at2"/>
<feature type="domain" description="Ketopantoate reductase C-terminal" evidence="6">
    <location>
        <begin position="182"/>
        <end position="309"/>
    </location>
</feature>
<reference evidence="7 8" key="2">
    <citation type="journal article" date="2010" name="Stand. Genomic Sci.">
        <title>Complete genome sequence of Syntrophothermus lipocalidus type strain (TGB-C1).</title>
        <authorList>
            <person name="Djao O.D."/>
            <person name="Zhang X."/>
            <person name="Lucas S."/>
            <person name="Lapidus A."/>
            <person name="Del Rio T.G."/>
            <person name="Nolan M."/>
            <person name="Tice H."/>
            <person name="Cheng J.F."/>
            <person name="Han C."/>
            <person name="Tapia R."/>
            <person name="Goodwin L."/>
            <person name="Pitluck S."/>
            <person name="Liolios K."/>
            <person name="Ivanova N."/>
            <person name="Mavromatis K."/>
            <person name="Mikhailova N."/>
            <person name="Ovchinnikova G."/>
            <person name="Pati A."/>
            <person name="Brambilla E."/>
            <person name="Chen A."/>
            <person name="Palaniappan K."/>
            <person name="Land M."/>
            <person name="Hauser L."/>
            <person name="Chang Y.J."/>
            <person name="Jeffries C.D."/>
            <person name="Rohde M."/>
            <person name="Sikorski J."/>
            <person name="Spring S."/>
            <person name="Goker M."/>
            <person name="Detter J.C."/>
            <person name="Woyke T."/>
            <person name="Bristow J."/>
            <person name="Eisen J.A."/>
            <person name="Markowitz V."/>
            <person name="Hugenholtz P."/>
            <person name="Kyrpides N.C."/>
            <person name="Klenk H.P."/>
        </authorList>
    </citation>
    <scope>NUCLEOTIDE SEQUENCE [LARGE SCALE GENOMIC DNA]</scope>
    <source>
        <strain evidence="8">DSM 12680 / TGB-C1</strain>
    </source>
</reference>
<dbReference type="GO" id="GO:0008677">
    <property type="term" value="F:2-dehydropantoate 2-reductase activity"/>
    <property type="evidence" value="ECO:0007669"/>
    <property type="project" value="UniProtKB-EC"/>
</dbReference>
<dbReference type="PROSITE" id="PS51257">
    <property type="entry name" value="PROKAR_LIPOPROTEIN"/>
    <property type="match status" value="1"/>
</dbReference>
<evidence type="ECO:0000256" key="1">
    <source>
        <dbReference type="ARBA" id="ARBA00007870"/>
    </source>
</evidence>
<dbReference type="Gene3D" id="1.10.1040.10">
    <property type="entry name" value="N-(1-d-carboxylethyl)-l-norvaline Dehydrogenase, domain 2"/>
    <property type="match status" value="1"/>
</dbReference>
<feature type="domain" description="Ketopantoate reductase N-terminal" evidence="5">
    <location>
        <begin position="3"/>
        <end position="152"/>
    </location>
</feature>
<dbReference type="HOGENOM" id="CLU_031468_0_0_9"/>
<proteinExistence type="inferred from homology"/>
<dbReference type="SUPFAM" id="SSF48179">
    <property type="entry name" value="6-phosphogluconate dehydrogenase C-terminal domain-like"/>
    <property type="match status" value="1"/>
</dbReference>
<dbReference type="Proteomes" id="UP000000378">
    <property type="component" value="Chromosome"/>
</dbReference>
<comment type="catalytic activity">
    <reaction evidence="4">
        <text>(R)-pantoate + NADP(+) = 2-dehydropantoate + NADPH + H(+)</text>
        <dbReference type="Rhea" id="RHEA:16233"/>
        <dbReference type="ChEBI" id="CHEBI:11561"/>
        <dbReference type="ChEBI" id="CHEBI:15378"/>
        <dbReference type="ChEBI" id="CHEBI:15980"/>
        <dbReference type="ChEBI" id="CHEBI:57783"/>
        <dbReference type="ChEBI" id="CHEBI:58349"/>
        <dbReference type="EC" id="1.1.1.169"/>
    </reaction>
</comment>
<keyword evidence="3 4" id="KW-0560">Oxidoreductase</keyword>
<evidence type="ECO:0000313" key="8">
    <source>
        <dbReference type="Proteomes" id="UP000000378"/>
    </source>
</evidence>
<organism evidence="7 8">
    <name type="scientific">Syntrophothermus lipocalidus (strain DSM 12680 / TGB-C1)</name>
    <dbReference type="NCBI Taxonomy" id="643648"/>
    <lineage>
        <taxon>Bacteria</taxon>
        <taxon>Bacillati</taxon>
        <taxon>Bacillota</taxon>
        <taxon>Clostridia</taxon>
        <taxon>Eubacteriales</taxon>
        <taxon>Syntrophomonadaceae</taxon>
        <taxon>Syntrophothermus</taxon>
    </lineage>
</organism>
<comment type="pathway">
    <text evidence="4">Cofactor biosynthesis; (R)-pantothenate biosynthesis; (R)-pantoate from 3-methyl-2-oxobutanoate: step 2/2.</text>
</comment>
<dbReference type="PANTHER" id="PTHR21708:SF26">
    <property type="entry name" value="2-DEHYDROPANTOATE 2-REDUCTASE"/>
    <property type="match status" value="1"/>
</dbReference>
<dbReference type="eggNOG" id="COG1893">
    <property type="taxonomic scope" value="Bacteria"/>
</dbReference>
<evidence type="ECO:0000256" key="3">
    <source>
        <dbReference type="ARBA" id="ARBA00023002"/>
    </source>
</evidence>
<dbReference type="InterPro" id="IPR008927">
    <property type="entry name" value="6-PGluconate_DH-like_C_sf"/>
</dbReference>
<dbReference type="SUPFAM" id="SSF51735">
    <property type="entry name" value="NAD(P)-binding Rossmann-fold domains"/>
    <property type="match status" value="1"/>
</dbReference>
<dbReference type="KEGG" id="slp:Slip_0442"/>
<dbReference type="EMBL" id="CP002048">
    <property type="protein sequence ID" value="ADI01226.1"/>
    <property type="molecule type" value="Genomic_DNA"/>
</dbReference>
<name>D7CKJ1_SYNLT</name>
<keyword evidence="8" id="KW-1185">Reference proteome</keyword>
<dbReference type="GO" id="GO:0005737">
    <property type="term" value="C:cytoplasm"/>
    <property type="evidence" value="ECO:0007669"/>
    <property type="project" value="TreeGrafter"/>
</dbReference>
<evidence type="ECO:0000256" key="4">
    <source>
        <dbReference type="RuleBase" id="RU362068"/>
    </source>
</evidence>
<comment type="function">
    <text evidence="4">Catalyzes the NADPH-dependent reduction of ketopantoate into pantoic acid.</text>
</comment>
<reference evidence="8" key="1">
    <citation type="journal article" date="2010" name="Stand. Genomic Sci.">
        <title>Complete genome sequence of Syntrophothermus lipocalidus type strain (TGB-C1T).</title>
        <authorList>
            <consortium name="US DOE Joint Genome Institute (JGI-PGF)"/>
            <person name="Djao O."/>
            <person name="Zhang X."/>
            <person name="Lucas S."/>
            <person name="Lapidus A."/>
            <person name="Glavina Del Rio T."/>
            <person name="Nolan M."/>
            <person name="Tice H."/>
            <person name="Cheng J."/>
            <person name="Han C."/>
            <person name="Tapia R."/>
            <person name="Goodwin L."/>
            <person name="Pitluck S."/>
            <person name="Liolios K."/>
            <person name="Ivanova N."/>
            <person name="Mavromatis K."/>
            <person name="Mikhailova N."/>
            <person name="Ovchinnikova G."/>
            <person name="Pati A."/>
            <person name="Brambilla E."/>
            <person name="Chen A."/>
            <person name="Palaniappan K."/>
            <person name="Land M."/>
            <person name="Hauser L."/>
            <person name="Chang Y."/>
            <person name="Jeffries C."/>
            <person name="Rohde M."/>
            <person name="Sikorski J."/>
            <person name="Spring S."/>
            <person name="Goker M."/>
            <person name="Detter J."/>
            <person name="Woyke T."/>
            <person name="Bristow J."/>
            <person name="Eisen J."/>
            <person name="Markowitz V."/>
            <person name="Hugenholtz P."/>
            <person name="Kyrpides N."/>
            <person name="Klenk H."/>
        </authorList>
    </citation>
    <scope>NUCLEOTIDE SEQUENCE [LARGE SCALE GENOMIC DNA]</scope>
    <source>
        <strain evidence="8">DSM 12680 / TGB-C1</strain>
    </source>
</reference>
<dbReference type="NCBIfam" id="TIGR00745">
    <property type="entry name" value="apbA_panE"/>
    <property type="match status" value="1"/>
</dbReference>
<dbReference type="Gene3D" id="3.40.50.720">
    <property type="entry name" value="NAD(P)-binding Rossmann-like Domain"/>
    <property type="match status" value="1"/>
</dbReference>
<evidence type="ECO:0000259" key="6">
    <source>
        <dbReference type="Pfam" id="PF08546"/>
    </source>
</evidence>
<dbReference type="STRING" id="643648.Slip_0442"/>
<dbReference type="GO" id="GO:0015940">
    <property type="term" value="P:pantothenate biosynthetic process"/>
    <property type="evidence" value="ECO:0007669"/>
    <property type="project" value="UniProtKB-UniPathway"/>
</dbReference>
<gene>
    <name evidence="7" type="ordered locus">Slip_0442</name>
</gene>
<dbReference type="UniPathway" id="UPA00028">
    <property type="reaction ID" value="UER00004"/>
</dbReference>
<keyword evidence="4" id="KW-0566">Pantothenate biosynthesis</keyword>
<dbReference type="InterPro" id="IPR013328">
    <property type="entry name" value="6PGD_dom2"/>
</dbReference>
<dbReference type="Pfam" id="PF08546">
    <property type="entry name" value="ApbA_C"/>
    <property type="match status" value="1"/>
</dbReference>